<sequence>MESRTYLLLEFPKILDALAACCRSDSGRQASHALTPARDVSEVARRQRRLRQAMAWAGESRVDCPSFPDLAGVWTYVQSPSRILDLDALWAVGQFVTAAKYVRQALLATDGPRWPELHEEAANLAWPEMTAASLKRCLSDDGHLKDESSPELWSVRQEIRAIHQQCTRRVKEYVAEQGIGTYLQDDFMTISSDRYVLPLKSNFKGKVPGIIHDYSQTGETCYIEPLFLVEVNNKLQELKQEEREAEARVMAHLTGLIRQELDALQALFLWLASMDLLLAKVRLADQMQARSIDIVSGGELNLRTARHPLLVLSGHAAKPVDVQLKGEHRVLIISGGNAGGKTVALKTAGLLALMALSGLPVPVGEGSTLPLLLDIHVFMGDEQSLEGQLSTFSAQISHVAAVWENIGSQSLVLLDEFGAGTDPSQGAALAQAVVDGLLEKGAWAAVATHFPSLKAYALTREGVRSASVLFDPKNNKPLYSLAYDQVGASQAMEVAREYGLPDSILTKAEQYLLVDGADTGRLIERLNALTVEREEELTRARELRRALDEQKTKLRAGFEREKAALLQEIKKQAQDVLLRLREEKVSRRQALRELARTRKELEAESESPSRVEEKAWEDFQIGESVSYPAWNKSGTIQEKDERRKALKVELGGVSLWLPYQDVTPRGSGSQPQQAASGSVLIRKSPDQAMPLRLDLRGQRADEALSLLAAFLDRALLRGSHQVEIIHGRGTGALRREVHQFLKDHPVVASYATANEDEGGDGMTMVTLR</sequence>
<dbReference type="InterPro" id="IPR027417">
    <property type="entry name" value="P-loop_NTPase"/>
</dbReference>
<dbReference type="SMART" id="SM00533">
    <property type="entry name" value="MUTSd"/>
    <property type="match status" value="1"/>
</dbReference>
<dbReference type="SMART" id="SM00534">
    <property type="entry name" value="MUTSac"/>
    <property type="match status" value="1"/>
</dbReference>
<evidence type="ECO:0000313" key="11">
    <source>
        <dbReference type="Proteomes" id="UP000198771"/>
    </source>
</evidence>
<dbReference type="Gene3D" id="3.40.50.300">
    <property type="entry name" value="P-loop containing nucleotide triphosphate hydrolases"/>
    <property type="match status" value="1"/>
</dbReference>
<comment type="function">
    <text evidence="7">Endonuclease that is involved in the suppression of homologous recombination and thus may have a key role in the control of bacterial genetic diversity.</text>
</comment>
<keyword evidence="6 7" id="KW-0238">DNA-binding</keyword>
<dbReference type="Gene3D" id="1.10.1420.10">
    <property type="match status" value="2"/>
</dbReference>
<evidence type="ECO:0000256" key="1">
    <source>
        <dbReference type="ARBA" id="ARBA00022730"/>
    </source>
</evidence>
<evidence type="ECO:0000256" key="8">
    <source>
        <dbReference type="SAM" id="Coils"/>
    </source>
</evidence>
<accession>A0A1G6BAL9</accession>
<dbReference type="PANTHER" id="PTHR48466:SF2">
    <property type="entry name" value="OS10G0509000 PROTEIN"/>
    <property type="match status" value="1"/>
</dbReference>
<keyword evidence="11" id="KW-1185">Reference proteome</keyword>
<keyword evidence="7" id="KW-0540">Nuclease</keyword>
<dbReference type="Proteomes" id="UP000198771">
    <property type="component" value="Unassembled WGS sequence"/>
</dbReference>
<dbReference type="PROSITE" id="PS00486">
    <property type="entry name" value="DNA_MISMATCH_REPAIR_2"/>
    <property type="match status" value="1"/>
</dbReference>
<feature type="binding site" evidence="7">
    <location>
        <begin position="335"/>
        <end position="342"/>
    </location>
    <ligand>
        <name>ATP</name>
        <dbReference type="ChEBI" id="CHEBI:30616"/>
    </ligand>
</feature>
<feature type="domain" description="Smr" evidence="9">
    <location>
        <begin position="693"/>
        <end position="768"/>
    </location>
</feature>
<proteinExistence type="inferred from homology"/>
<dbReference type="AlphaFoldDB" id="A0A1G6BAL9"/>
<keyword evidence="3 7" id="KW-0378">Hydrolase</keyword>
<dbReference type="GO" id="GO:0019843">
    <property type="term" value="F:rRNA binding"/>
    <property type="evidence" value="ECO:0007669"/>
    <property type="project" value="UniProtKB-UniRule"/>
</dbReference>
<dbReference type="GO" id="GO:0006298">
    <property type="term" value="P:mismatch repair"/>
    <property type="evidence" value="ECO:0007669"/>
    <property type="project" value="InterPro"/>
</dbReference>
<dbReference type="PANTHER" id="PTHR48466">
    <property type="entry name" value="OS10G0509000 PROTEIN-RELATED"/>
    <property type="match status" value="1"/>
</dbReference>
<evidence type="ECO:0000259" key="9">
    <source>
        <dbReference type="PROSITE" id="PS50828"/>
    </source>
</evidence>
<dbReference type="PROSITE" id="PS50828">
    <property type="entry name" value="SMR"/>
    <property type="match status" value="1"/>
</dbReference>
<dbReference type="STRING" id="617002.SAMN05660653_00841"/>
<keyword evidence="1 7" id="KW-0699">rRNA-binding</keyword>
<reference evidence="10 11" key="1">
    <citation type="submission" date="2016-10" db="EMBL/GenBank/DDBJ databases">
        <authorList>
            <person name="de Groot N.N."/>
        </authorList>
    </citation>
    <scope>NUCLEOTIDE SEQUENCE [LARGE SCALE GENOMIC DNA]</scope>
    <source>
        <strain evidence="10 11">ASO4-2</strain>
    </source>
</reference>
<dbReference type="InterPro" id="IPR045076">
    <property type="entry name" value="MutS"/>
</dbReference>
<dbReference type="Gene3D" id="3.30.1370.110">
    <property type="match status" value="1"/>
</dbReference>
<dbReference type="GO" id="GO:0005524">
    <property type="term" value="F:ATP binding"/>
    <property type="evidence" value="ECO:0007669"/>
    <property type="project" value="UniProtKB-UniRule"/>
</dbReference>
<keyword evidence="4 7" id="KW-0067">ATP-binding</keyword>
<dbReference type="GO" id="GO:0016887">
    <property type="term" value="F:ATP hydrolysis activity"/>
    <property type="evidence" value="ECO:0007669"/>
    <property type="project" value="InterPro"/>
</dbReference>
<organism evidence="10 11">
    <name type="scientific">Desulfonatronum thiosulfatophilum</name>
    <dbReference type="NCBI Taxonomy" id="617002"/>
    <lineage>
        <taxon>Bacteria</taxon>
        <taxon>Pseudomonadati</taxon>
        <taxon>Thermodesulfobacteriota</taxon>
        <taxon>Desulfovibrionia</taxon>
        <taxon>Desulfovibrionales</taxon>
        <taxon>Desulfonatronaceae</taxon>
        <taxon>Desulfonatronum</taxon>
    </lineage>
</organism>
<evidence type="ECO:0000256" key="3">
    <source>
        <dbReference type="ARBA" id="ARBA00022801"/>
    </source>
</evidence>
<dbReference type="SUPFAM" id="SSF52540">
    <property type="entry name" value="P-loop containing nucleoside triphosphate hydrolases"/>
    <property type="match status" value="1"/>
</dbReference>
<keyword evidence="2 7" id="KW-0547">Nucleotide-binding</keyword>
<gene>
    <name evidence="7" type="primary">mutS2</name>
    <name evidence="7" type="synonym">rqcU</name>
    <name evidence="10" type="ORF">SAMN05660653_00841</name>
</gene>
<dbReference type="Pfam" id="PF00488">
    <property type="entry name" value="MutS_V"/>
    <property type="match status" value="1"/>
</dbReference>
<dbReference type="GO" id="GO:0030983">
    <property type="term" value="F:mismatched DNA binding"/>
    <property type="evidence" value="ECO:0007669"/>
    <property type="project" value="InterPro"/>
</dbReference>
<comment type="function">
    <text evidence="7">Acts as a ribosome collision sensor, splitting the ribosome into its 2 subunits. Detects stalled/collided 70S ribosomes which it binds and splits by an ATP-hydrolysis driven conformational change. Acts upstream of the ribosome quality control system (RQC), a ribosome-associated complex that mediates the extraction of incompletely synthesized nascent chains from stalled ribosomes and their subsequent degradation. Probably generates substrates for RQC.</text>
</comment>
<dbReference type="SMART" id="SM00463">
    <property type="entry name" value="SMR"/>
    <property type="match status" value="1"/>
</dbReference>
<dbReference type="GO" id="GO:0004519">
    <property type="term" value="F:endonuclease activity"/>
    <property type="evidence" value="ECO:0007669"/>
    <property type="project" value="UniProtKB-UniRule"/>
</dbReference>
<comment type="subunit">
    <text evidence="7">Homodimer. Binds to stalled ribosomes, contacting rRNA.</text>
</comment>
<evidence type="ECO:0000256" key="4">
    <source>
        <dbReference type="ARBA" id="ARBA00022840"/>
    </source>
</evidence>
<keyword evidence="8" id="KW-0175">Coiled coil</keyword>
<evidence type="ECO:0000256" key="7">
    <source>
        <dbReference type="HAMAP-Rule" id="MF_00092"/>
    </source>
</evidence>
<dbReference type="GO" id="GO:0140664">
    <property type="term" value="F:ATP-dependent DNA damage sensor activity"/>
    <property type="evidence" value="ECO:0007669"/>
    <property type="project" value="InterPro"/>
</dbReference>
<dbReference type="SUPFAM" id="SSF48334">
    <property type="entry name" value="DNA repair protein MutS, domain III"/>
    <property type="match status" value="1"/>
</dbReference>
<feature type="coiled-coil region" evidence="8">
    <location>
        <begin position="526"/>
        <end position="607"/>
    </location>
</feature>
<dbReference type="GO" id="GO:0045910">
    <property type="term" value="P:negative regulation of DNA recombination"/>
    <property type="evidence" value="ECO:0007669"/>
    <property type="project" value="InterPro"/>
</dbReference>
<dbReference type="InterPro" id="IPR000432">
    <property type="entry name" value="DNA_mismatch_repair_MutS_C"/>
</dbReference>
<protein>
    <recommendedName>
        <fullName evidence="7">Endonuclease MutS2</fullName>
        <ecNumber evidence="7">3.1.-.-</ecNumber>
    </recommendedName>
    <alternativeName>
        <fullName evidence="7">Ribosome-associated protein quality control-upstream factor</fullName>
        <shortName evidence="7">RQC-upstream factor</shortName>
        <shortName evidence="7">RqcU</shortName>
        <ecNumber evidence="7">3.6.4.-</ecNumber>
    </alternativeName>
</protein>
<comment type="similarity">
    <text evidence="7">Belongs to the DNA mismatch repair MutS family. MutS2 subfamily.</text>
</comment>
<dbReference type="RefSeq" id="WP_092117556.1">
    <property type="nucleotide sequence ID" value="NZ_FMXO01000004.1"/>
</dbReference>
<dbReference type="EMBL" id="FMXO01000004">
    <property type="protein sequence ID" value="SDB17589.1"/>
    <property type="molecule type" value="Genomic_DNA"/>
</dbReference>
<keyword evidence="5 7" id="KW-0694">RNA-binding</keyword>
<evidence type="ECO:0000256" key="5">
    <source>
        <dbReference type="ARBA" id="ARBA00022884"/>
    </source>
</evidence>
<evidence type="ECO:0000313" key="10">
    <source>
        <dbReference type="EMBL" id="SDB17589.1"/>
    </source>
</evidence>
<dbReference type="InterPro" id="IPR007696">
    <property type="entry name" value="DNA_mismatch_repair_MutS_core"/>
</dbReference>
<dbReference type="EC" id="3.1.-.-" evidence="7"/>
<evidence type="ECO:0000256" key="6">
    <source>
        <dbReference type="ARBA" id="ARBA00023125"/>
    </source>
</evidence>
<dbReference type="InterPro" id="IPR002625">
    <property type="entry name" value="Smr_dom"/>
</dbReference>
<dbReference type="NCBIfam" id="TIGR01069">
    <property type="entry name" value="mutS2"/>
    <property type="match status" value="1"/>
</dbReference>
<dbReference type="GO" id="GO:0072344">
    <property type="term" value="P:rescue of stalled ribosome"/>
    <property type="evidence" value="ECO:0007669"/>
    <property type="project" value="UniProtKB-UniRule"/>
</dbReference>
<dbReference type="GO" id="GO:0043023">
    <property type="term" value="F:ribosomal large subunit binding"/>
    <property type="evidence" value="ECO:0007669"/>
    <property type="project" value="UniProtKB-UniRule"/>
</dbReference>
<dbReference type="SUPFAM" id="SSF160443">
    <property type="entry name" value="SMR domain-like"/>
    <property type="match status" value="1"/>
</dbReference>
<dbReference type="PIRSF" id="PIRSF005814">
    <property type="entry name" value="MutS_YshD"/>
    <property type="match status" value="1"/>
</dbReference>
<keyword evidence="7" id="KW-0255">Endonuclease</keyword>
<dbReference type="InterPro" id="IPR036187">
    <property type="entry name" value="DNA_mismatch_repair_MutS_sf"/>
</dbReference>
<dbReference type="OrthoDB" id="9808166at2"/>
<dbReference type="EC" id="3.6.4.-" evidence="7"/>
<name>A0A1G6BAL9_9BACT</name>
<evidence type="ECO:0000256" key="2">
    <source>
        <dbReference type="ARBA" id="ARBA00022741"/>
    </source>
</evidence>
<dbReference type="Pfam" id="PF01713">
    <property type="entry name" value="Smr"/>
    <property type="match status" value="1"/>
</dbReference>
<dbReference type="HAMAP" id="MF_00092">
    <property type="entry name" value="MutS2"/>
    <property type="match status" value="1"/>
</dbReference>
<dbReference type="InterPro" id="IPR005747">
    <property type="entry name" value="MutS2"/>
</dbReference>
<dbReference type="InterPro" id="IPR036063">
    <property type="entry name" value="Smr_dom_sf"/>
</dbReference>